<dbReference type="RefSeq" id="WP_309798239.1">
    <property type="nucleotide sequence ID" value="NZ_BAAAHY010000005.1"/>
</dbReference>
<dbReference type="InterPro" id="IPR009959">
    <property type="entry name" value="Cyclase_SnoaL-like"/>
</dbReference>
<protein>
    <submittedName>
        <fullName evidence="1">Ester cyclase</fullName>
    </submittedName>
</protein>
<reference evidence="1 2" key="1">
    <citation type="submission" date="2023-07" db="EMBL/GenBank/DDBJ databases">
        <title>Sequencing the genomes of 1000 actinobacteria strains.</title>
        <authorList>
            <person name="Klenk H.-P."/>
        </authorList>
    </citation>
    <scope>NUCLEOTIDE SEQUENCE [LARGE SCALE GENOMIC DNA]</scope>
    <source>
        <strain evidence="1 2">DSM 14555</strain>
    </source>
</reference>
<name>A0ABU1JBA8_9MICC</name>
<proteinExistence type="predicted"/>
<gene>
    <name evidence="1" type="ORF">JOE69_001943</name>
</gene>
<comment type="caution">
    <text evidence="1">The sequence shown here is derived from an EMBL/GenBank/DDBJ whole genome shotgun (WGS) entry which is preliminary data.</text>
</comment>
<dbReference type="SUPFAM" id="SSF54427">
    <property type="entry name" value="NTF2-like"/>
    <property type="match status" value="2"/>
</dbReference>
<accession>A0ABU1JBA8</accession>
<dbReference type="Proteomes" id="UP001185069">
    <property type="component" value="Unassembled WGS sequence"/>
</dbReference>
<sequence>MPLDPVAYHPYQNPDDFIREVTDLIWVERQIGFIRENYEPNSIVHGSYGTSTSRQEVIEGCLMRISDAPEHIGQAGDVVWEARGNDAFLSSHLVLSGETGYKVVGKTIANCLYRRGRMVEEWVVRDELAQTLALGLDPSEVARTKSFRGYTGSFAQPGPVDVIAAGDSGPRPDDYRREVEIVLAMIQQVWNDRDLKQVDEFFLRDLTLHTIGNELVIRPEGYRRRLLHFLDAFPSGQFEVRDIQTQDAVRYGGLRIAVTWKFTGAYNGRARFGATTGSPVEILGISQFLFHDGRISREIKLWDDIAVRAQINAARGDGPEPNANIY</sequence>
<evidence type="ECO:0000313" key="2">
    <source>
        <dbReference type="Proteomes" id="UP001185069"/>
    </source>
</evidence>
<dbReference type="Gene3D" id="3.10.450.50">
    <property type="match status" value="2"/>
</dbReference>
<organism evidence="1 2">
    <name type="scientific">Arthrobacter russicus</name>
    <dbReference type="NCBI Taxonomy" id="172040"/>
    <lineage>
        <taxon>Bacteria</taxon>
        <taxon>Bacillati</taxon>
        <taxon>Actinomycetota</taxon>
        <taxon>Actinomycetes</taxon>
        <taxon>Micrococcales</taxon>
        <taxon>Micrococcaceae</taxon>
        <taxon>Arthrobacter</taxon>
    </lineage>
</organism>
<dbReference type="InterPro" id="IPR032710">
    <property type="entry name" value="NTF2-like_dom_sf"/>
</dbReference>
<keyword evidence="2" id="KW-1185">Reference proteome</keyword>
<dbReference type="Pfam" id="PF07366">
    <property type="entry name" value="SnoaL"/>
    <property type="match status" value="1"/>
</dbReference>
<evidence type="ECO:0000313" key="1">
    <source>
        <dbReference type="EMBL" id="MDR6269705.1"/>
    </source>
</evidence>
<dbReference type="EMBL" id="JAVDQF010000001">
    <property type="protein sequence ID" value="MDR6269705.1"/>
    <property type="molecule type" value="Genomic_DNA"/>
</dbReference>